<evidence type="ECO:0000256" key="1">
    <source>
        <dbReference type="ARBA" id="ARBA00022574"/>
    </source>
</evidence>
<proteinExistence type="predicted"/>
<comment type="caution">
    <text evidence="4">The sequence shown here is derived from an EMBL/GenBank/DDBJ whole genome shotgun (WGS) entry which is preliminary data.</text>
</comment>
<accession>A0A7C8QRZ8</accession>
<dbReference type="PROSITE" id="PS00678">
    <property type="entry name" value="WD_REPEATS_1"/>
    <property type="match status" value="1"/>
</dbReference>
<evidence type="ECO:0000313" key="4">
    <source>
        <dbReference type="EMBL" id="KAF3220545.1"/>
    </source>
</evidence>
<gene>
    <name evidence="4" type="ORF">TWF191_007445</name>
</gene>
<keyword evidence="1" id="KW-0853">WD repeat</keyword>
<keyword evidence="2" id="KW-0677">Repeat</keyword>
<dbReference type="Proteomes" id="UP000483672">
    <property type="component" value="Unassembled WGS sequence"/>
</dbReference>
<dbReference type="InterPro" id="IPR011044">
    <property type="entry name" value="Quino_amine_DH_bsu"/>
</dbReference>
<dbReference type="SMART" id="SM00320">
    <property type="entry name" value="WD40"/>
    <property type="match status" value="8"/>
</dbReference>
<evidence type="ECO:0000313" key="5">
    <source>
        <dbReference type="Proteomes" id="UP000483672"/>
    </source>
</evidence>
<dbReference type="InterPro" id="IPR001680">
    <property type="entry name" value="WD40_rpt"/>
</dbReference>
<sequence>MEAVGAAASIIAIIELAAKLTKLCRGYVGDVKSAESDQIALYDRVLATGKLAEKVDSLIHGPDKDKLESSADLKDSLAKCLDILKELERKFKPRGITTRLKKVMKSLKWPLDKAEVNKVIGNLKVLEDTIQFAIKVDELKLVLGVDKKVEKIAATVRRIAGLPVSEAAIFGSFADQHEPKCLKNTREQLLKDFEAWTSTQRADKKAIFWLSGAAGTGKSTICRTVATLLQAKNMLAASFFFKRGGGDRGNASKFVTTIAAGLSAYWPDLIPHIEDAINNDSGISTKAIQDQFEHLVRKPIASILRGTSDSKSVSIIVIDALDECDNENDVRLLVKLLGEISELKNVDIRVFITSRPETPIRAGFKKIDGTYKDLVLHDIEQKIIEHDITVFFEKQFEMIVDEHDEILTTEWPGQDIIRQLVNVSSPLFIVASTICLLVRNSHFGPKDQLEKILEYQSKTHISKLGRTYLPVFDQLLAEKDEDEKILITESVRDLLGIILVPKSPMSRRDISQLLGIPEDTLLVRLREFHSVLYIPKDPTDSIRPYHLSFQEFLLDPGTKRVTPFYIDIGRLHGNLSGWCVSLLDKSLRRNICNKGPSWGGYSEEWKQMPPGSEFELIAEHSSPPVRYACRSWMEHAIESMQSPRDDDQIYLFLQKHFLHWLEFLILIDPFFTRQIVPEQVIRLYRMTSLSGFLYEAFHFISDNIDTIAIFPLQIYASVILNTPERSQIRELFYDNISWLAKVPKSGRESYSDRNKVDLPRLHGDWFRENLDVQCIDFSRDRRHLLCVSNGGTLWIFSLKEMDASPLKFEVGPGRIVFANWRGYDRYPFIVVGTDDGEIRILDTRSEKVIDIIHGDGNSKCSRSMGSHTLKNSAACPCGDWIASASNLADSIKIWYLNASGIGYLYESPALTHTFKIPSACFTLISFNQFDRTDKLHRLIAASRDSLIRVWSFNHNTQNLIRVIQRDSGPASPLCPGFCCYESQIADLAWFGYGGKEAVMAIDDNIEYLDHIIVELGQEPGSRTGFGEEFECRRIGQHNGRVRGVAVSLLNGGLYILSGGTDKYTRAWNIYGDVPKVNYPSKDLHSIESVKTCQREPYKTNLAASLSSSGRVDVWDLTTTSPPNFKQLAKSNIIEFLALRFSPDSQLLVSLESKSSQIKIWNVASPDSPRILEAYGRVHSESVVFSADSEWLASASGSSYGDLKIWNTLSGSLIRDWSIEDTAYSVLCLAFSHDRKYLATFSRNTTHYTSVQIWDLATMPPTLDFSIATGLGKATNDRSEYQLLFSTNGQYLACVGCHGYPGILLYHIPSRSHFIISVPRDEESIDFTIACLFFDDDENRLIWAELRHEDNISNLHVSEWDIINRRLKRSRRLEVNSGLIAHPYVSSQKNKFLYEKGILDIKKWAEGISDQGEPELEPGLAYQDGWWLWGGRKVLIASGDAFAWSRLKPLGMDFYDGSVAWPRKSGGIAVMKFDQSGIDKL</sequence>
<dbReference type="InterPro" id="IPR056884">
    <property type="entry name" value="NPHP3-like_N"/>
</dbReference>
<dbReference type="InterPro" id="IPR027417">
    <property type="entry name" value="P-loop_NTPase"/>
</dbReference>
<protein>
    <recommendedName>
        <fullName evidence="3">Nephrocystin 3-like N-terminal domain-containing protein</fullName>
    </recommendedName>
</protein>
<dbReference type="InterPro" id="IPR036322">
    <property type="entry name" value="WD40_repeat_dom_sf"/>
</dbReference>
<dbReference type="InterPro" id="IPR015943">
    <property type="entry name" value="WD40/YVTN_repeat-like_dom_sf"/>
</dbReference>
<dbReference type="InterPro" id="IPR019775">
    <property type="entry name" value="WD40_repeat_CS"/>
</dbReference>
<dbReference type="Gene3D" id="2.130.10.10">
    <property type="entry name" value="YVTN repeat-like/Quinoprotein amine dehydrogenase"/>
    <property type="match status" value="3"/>
</dbReference>
<evidence type="ECO:0000259" key="3">
    <source>
        <dbReference type="Pfam" id="PF24883"/>
    </source>
</evidence>
<dbReference type="PANTHER" id="PTHR10039:SF16">
    <property type="entry name" value="GPI INOSITOL-DEACYLASE"/>
    <property type="match status" value="1"/>
</dbReference>
<organism evidence="4 5">
    <name type="scientific">Orbilia oligospora</name>
    <name type="common">Nematode-trapping fungus</name>
    <name type="synonym">Arthrobotrys oligospora</name>
    <dbReference type="NCBI Taxonomy" id="2813651"/>
    <lineage>
        <taxon>Eukaryota</taxon>
        <taxon>Fungi</taxon>
        <taxon>Dikarya</taxon>
        <taxon>Ascomycota</taxon>
        <taxon>Pezizomycotina</taxon>
        <taxon>Orbiliomycetes</taxon>
        <taxon>Orbiliales</taxon>
        <taxon>Orbiliaceae</taxon>
        <taxon>Orbilia</taxon>
    </lineage>
</organism>
<dbReference type="Pfam" id="PF24883">
    <property type="entry name" value="NPHP3_N"/>
    <property type="match status" value="1"/>
</dbReference>
<feature type="domain" description="Nephrocystin 3-like N-terminal" evidence="3">
    <location>
        <begin position="185"/>
        <end position="355"/>
    </location>
</feature>
<name>A0A7C8QRZ8_ORBOL</name>
<reference evidence="4 5" key="1">
    <citation type="submission" date="2019-06" db="EMBL/GenBank/DDBJ databases">
        <authorList>
            <person name="Palmer J.M."/>
        </authorList>
    </citation>
    <scope>NUCLEOTIDE SEQUENCE [LARGE SCALE GENOMIC DNA]</scope>
    <source>
        <strain evidence="4 5">TWF191</strain>
    </source>
</reference>
<dbReference type="SUPFAM" id="SSF50969">
    <property type="entry name" value="YVTN repeat-like/Quinoprotein amine dehydrogenase"/>
    <property type="match status" value="1"/>
</dbReference>
<dbReference type="SUPFAM" id="SSF52540">
    <property type="entry name" value="P-loop containing nucleoside triphosphate hydrolases"/>
    <property type="match status" value="1"/>
</dbReference>
<evidence type="ECO:0000256" key="2">
    <source>
        <dbReference type="ARBA" id="ARBA00022737"/>
    </source>
</evidence>
<dbReference type="SUPFAM" id="SSF50978">
    <property type="entry name" value="WD40 repeat-like"/>
    <property type="match status" value="2"/>
</dbReference>
<dbReference type="PANTHER" id="PTHR10039">
    <property type="entry name" value="AMELOGENIN"/>
    <property type="match status" value="1"/>
</dbReference>
<dbReference type="Gene3D" id="3.40.50.300">
    <property type="entry name" value="P-loop containing nucleotide triphosphate hydrolases"/>
    <property type="match status" value="1"/>
</dbReference>
<dbReference type="EMBL" id="WIPF01000046">
    <property type="protein sequence ID" value="KAF3220545.1"/>
    <property type="molecule type" value="Genomic_DNA"/>
</dbReference>